<evidence type="ECO:0000313" key="13">
    <source>
        <dbReference type="Proteomes" id="UP001324427"/>
    </source>
</evidence>
<protein>
    <recommendedName>
        <fullName evidence="2">ribonuclease T2</fullName>
        <ecNumber evidence="2">4.6.1.19</ecNumber>
    </recommendedName>
</protein>
<keyword evidence="7" id="KW-0325">Glycoprotein</keyword>
<dbReference type="Proteomes" id="UP001324427">
    <property type="component" value="Unassembled WGS sequence"/>
</dbReference>
<name>A0AAV9JM41_9PEZI</name>
<evidence type="ECO:0000256" key="11">
    <source>
        <dbReference type="SAM" id="SignalP"/>
    </source>
</evidence>
<dbReference type="GO" id="GO:0005576">
    <property type="term" value="C:extracellular region"/>
    <property type="evidence" value="ECO:0007669"/>
    <property type="project" value="TreeGrafter"/>
</dbReference>
<feature type="active site" evidence="9">
    <location>
        <position position="134"/>
    </location>
</feature>
<keyword evidence="4" id="KW-0255">Endonuclease</keyword>
<evidence type="ECO:0000256" key="8">
    <source>
        <dbReference type="ARBA" id="ARBA00023239"/>
    </source>
</evidence>
<keyword evidence="13" id="KW-1185">Reference proteome</keyword>
<evidence type="ECO:0000256" key="3">
    <source>
        <dbReference type="ARBA" id="ARBA00022722"/>
    </source>
</evidence>
<evidence type="ECO:0000256" key="5">
    <source>
        <dbReference type="ARBA" id="ARBA00022801"/>
    </source>
</evidence>
<evidence type="ECO:0000256" key="6">
    <source>
        <dbReference type="ARBA" id="ARBA00023157"/>
    </source>
</evidence>
<dbReference type="InterPro" id="IPR001568">
    <property type="entry name" value="RNase_T2-like"/>
</dbReference>
<dbReference type="SUPFAM" id="SSF55895">
    <property type="entry name" value="Ribonuclease Rh-like"/>
    <property type="match status" value="1"/>
</dbReference>
<dbReference type="GO" id="GO:0033897">
    <property type="term" value="F:ribonuclease T2 activity"/>
    <property type="evidence" value="ECO:0007669"/>
    <property type="project" value="UniProtKB-EC"/>
</dbReference>
<evidence type="ECO:0000256" key="2">
    <source>
        <dbReference type="ARBA" id="ARBA00012571"/>
    </source>
</evidence>
<dbReference type="PANTHER" id="PTHR11240:SF22">
    <property type="entry name" value="RIBONUCLEASE T2"/>
    <property type="match status" value="1"/>
</dbReference>
<feature type="signal peptide" evidence="11">
    <location>
        <begin position="1"/>
        <end position="18"/>
    </location>
</feature>
<comment type="similarity">
    <text evidence="1 10">Belongs to the RNase T2 family.</text>
</comment>
<evidence type="ECO:0000256" key="7">
    <source>
        <dbReference type="ARBA" id="ARBA00023180"/>
    </source>
</evidence>
<dbReference type="AlphaFoldDB" id="A0AAV9JM41"/>
<evidence type="ECO:0000256" key="4">
    <source>
        <dbReference type="ARBA" id="ARBA00022759"/>
    </source>
</evidence>
<dbReference type="Gene3D" id="3.90.730.10">
    <property type="entry name" value="Ribonuclease T2-like"/>
    <property type="match status" value="1"/>
</dbReference>
<sequence length="291" mass="31763">MALTTLLAASALLVPALALPPICPIGPLAPLSCHNTTAIKNTCCTEVQGQVLQVQFWDTDPATGPADHWTIHGLWPDYCDGSYTQYCDESRQYTNISCILEAAGKYDLLAFMEKYWKDDGGEDESFWEHEWGKHGTCYSTLNPSCYTDYKPQEEVVDFFEQVVRLFNLLPTYDFLAASNIYPSATKNYTNAEIMAALHKVRGVNATIECDAGQLYEVEYTFNVKGSVADGLFLPASPVGEGNGCPAEVQYLPKILSSTPTVVDSETCSVGLESTTAASTDTPGATARRAVF</sequence>
<keyword evidence="5" id="KW-0378">Hydrolase</keyword>
<gene>
    <name evidence="12" type="ORF">LTR36_002542</name>
</gene>
<evidence type="ECO:0000256" key="1">
    <source>
        <dbReference type="ARBA" id="ARBA00007469"/>
    </source>
</evidence>
<keyword evidence="6" id="KW-1015">Disulfide bond</keyword>
<dbReference type="FunFam" id="3.90.730.10:FF:000004">
    <property type="entry name" value="Ribonuclease T2-like"/>
    <property type="match status" value="1"/>
</dbReference>
<evidence type="ECO:0000313" key="12">
    <source>
        <dbReference type="EMBL" id="KAK4545978.1"/>
    </source>
</evidence>
<evidence type="ECO:0000256" key="10">
    <source>
        <dbReference type="RuleBase" id="RU004328"/>
    </source>
</evidence>
<keyword evidence="8" id="KW-0456">Lyase</keyword>
<reference evidence="12 13" key="1">
    <citation type="submission" date="2021-11" db="EMBL/GenBank/DDBJ databases">
        <title>Black yeast isolated from Biological Soil Crust.</title>
        <authorList>
            <person name="Kurbessoian T."/>
        </authorList>
    </citation>
    <scope>NUCLEOTIDE SEQUENCE [LARGE SCALE GENOMIC DNA]</scope>
    <source>
        <strain evidence="12 13">CCFEE 5522</strain>
    </source>
</reference>
<dbReference type="CDD" id="cd01061">
    <property type="entry name" value="RNase_T2_euk"/>
    <property type="match status" value="1"/>
</dbReference>
<accession>A0AAV9JM41</accession>
<dbReference type="InterPro" id="IPR033697">
    <property type="entry name" value="Ribonuclease_T2_eukaryotic"/>
</dbReference>
<dbReference type="EMBL" id="JAVFHQ010000017">
    <property type="protein sequence ID" value="KAK4545978.1"/>
    <property type="molecule type" value="Genomic_DNA"/>
</dbReference>
<dbReference type="InterPro" id="IPR018188">
    <property type="entry name" value="RNase_T2_His_AS_1"/>
</dbReference>
<keyword evidence="3" id="KW-0540">Nuclease</keyword>
<evidence type="ECO:0000256" key="9">
    <source>
        <dbReference type="PIRSR" id="PIRSR633697-1"/>
    </source>
</evidence>
<dbReference type="GO" id="GO:0016787">
    <property type="term" value="F:hydrolase activity"/>
    <property type="evidence" value="ECO:0007669"/>
    <property type="project" value="UniProtKB-KW"/>
</dbReference>
<dbReference type="GO" id="GO:0006401">
    <property type="term" value="P:RNA catabolic process"/>
    <property type="evidence" value="ECO:0007669"/>
    <property type="project" value="TreeGrafter"/>
</dbReference>
<organism evidence="12 13">
    <name type="scientific">Oleoguttula mirabilis</name>
    <dbReference type="NCBI Taxonomy" id="1507867"/>
    <lineage>
        <taxon>Eukaryota</taxon>
        <taxon>Fungi</taxon>
        <taxon>Dikarya</taxon>
        <taxon>Ascomycota</taxon>
        <taxon>Pezizomycotina</taxon>
        <taxon>Dothideomycetes</taxon>
        <taxon>Dothideomycetidae</taxon>
        <taxon>Mycosphaerellales</taxon>
        <taxon>Teratosphaeriaceae</taxon>
        <taxon>Oleoguttula</taxon>
    </lineage>
</organism>
<dbReference type="PROSITE" id="PS00530">
    <property type="entry name" value="RNASE_T2_1"/>
    <property type="match status" value="1"/>
</dbReference>
<proteinExistence type="inferred from homology"/>
<dbReference type="PROSITE" id="PS00531">
    <property type="entry name" value="RNASE_T2_2"/>
    <property type="match status" value="1"/>
</dbReference>
<dbReference type="PANTHER" id="PTHR11240">
    <property type="entry name" value="RIBONUCLEASE T2"/>
    <property type="match status" value="1"/>
</dbReference>
<feature type="active site" evidence="9">
    <location>
        <position position="130"/>
    </location>
</feature>
<dbReference type="InterPro" id="IPR033130">
    <property type="entry name" value="RNase_T2_His_AS_2"/>
</dbReference>
<dbReference type="GO" id="GO:0003723">
    <property type="term" value="F:RNA binding"/>
    <property type="evidence" value="ECO:0007669"/>
    <property type="project" value="InterPro"/>
</dbReference>
<dbReference type="EC" id="4.6.1.19" evidence="2"/>
<feature type="active site" evidence="9">
    <location>
        <position position="72"/>
    </location>
</feature>
<comment type="caution">
    <text evidence="12">The sequence shown here is derived from an EMBL/GenBank/DDBJ whole genome shotgun (WGS) entry which is preliminary data.</text>
</comment>
<dbReference type="InterPro" id="IPR036430">
    <property type="entry name" value="RNase_T2-like_sf"/>
</dbReference>
<feature type="chain" id="PRO_5043575158" description="ribonuclease T2" evidence="11">
    <location>
        <begin position="19"/>
        <end position="291"/>
    </location>
</feature>
<dbReference type="Pfam" id="PF00445">
    <property type="entry name" value="Ribonuclease_T2"/>
    <property type="match status" value="1"/>
</dbReference>
<keyword evidence="11" id="KW-0732">Signal</keyword>